<reference evidence="1 2" key="1">
    <citation type="submission" date="2015-12" db="EMBL/GenBank/DDBJ databases">
        <authorList>
            <person name="Wibberg D."/>
        </authorList>
    </citation>
    <scope>NUCLEOTIDE SEQUENCE [LARGE SCALE GENOMIC DNA]</scope>
    <source>
        <strain evidence="1">R2091</strain>
    </source>
</reference>
<sequence length="51" mass="5756">MYKYFLIVLSLYGCTGRDYHIEPNQIPVGTVAKLYNQKVDISGGVVMPYTV</sequence>
<dbReference type="RefSeq" id="WP_005129938.1">
    <property type="nucleotide sequence ID" value="NZ_CP020592.1"/>
</dbReference>
<evidence type="ECO:0000313" key="2">
    <source>
        <dbReference type="Proteomes" id="UP000066661"/>
    </source>
</evidence>
<proteinExistence type="predicted"/>
<organism evidence="1 2">
    <name type="scientific">Acinetobacter baumannii</name>
    <dbReference type="NCBI Taxonomy" id="470"/>
    <lineage>
        <taxon>Bacteria</taxon>
        <taxon>Pseudomonadati</taxon>
        <taxon>Pseudomonadota</taxon>
        <taxon>Gammaproteobacteria</taxon>
        <taxon>Moraxellales</taxon>
        <taxon>Moraxellaceae</taxon>
        <taxon>Acinetobacter</taxon>
        <taxon>Acinetobacter calcoaceticus/baumannii complex</taxon>
    </lineage>
</organism>
<protein>
    <submittedName>
        <fullName evidence="1">Uncharacterized protein</fullName>
    </submittedName>
</protein>
<dbReference type="EMBL" id="LN997846">
    <property type="protein sequence ID" value="CUW33539.1"/>
    <property type="molecule type" value="Genomic_DNA"/>
</dbReference>
<gene>
    <name evidence="1" type="ORF">ABR2091_0101</name>
</gene>
<accession>A0A7U7KBB9</accession>
<name>A0A7U7KBB9_ACIBA</name>
<dbReference type="Proteomes" id="UP000066661">
    <property type="component" value="Chromosome I"/>
</dbReference>
<dbReference type="AlphaFoldDB" id="A0A7U7KBB9"/>
<evidence type="ECO:0000313" key="1">
    <source>
        <dbReference type="EMBL" id="CUW33539.1"/>
    </source>
</evidence>